<evidence type="ECO:0000313" key="3">
    <source>
        <dbReference type="Proteomes" id="UP000074119"/>
    </source>
</evidence>
<accession>A0A127M643</accession>
<name>A0A127M643_9GAMM</name>
<dbReference type="InterPro" id="IPR027417">
    <property type="entry name" value="P-loop_NTPase"/>
</dbReference>
<organism evidence="2 3">
    <name type="scientific">Zhongshania aliphaticivorans</name>
    <dbReference type="NCBI Taxonomy" id="1470434"/>
    <lineage>
        <taxon>Bacteria</taxon>
        <taxon>Pseudomonadati</taxon>
        <taxon>Pseudomonadota</taxon>
        <taxon>Gammaproteobacteria</taxon>
        <taxon>Cellvibrionales</taxon>
        <taxon>Spongiibacteraceae</taxon>
        <taxon>Zhongshania</taxon>
    </lineage>
</organism>
<dbReference type="CDD" id="cd00267">
    <property type="entry name" value="ABC_ATPase"/>
    <property type="match status" value="1"/>
</dbReference>
<sequence length="1154" mass="129031">MKIITHRLMRISLVNWYLFESDDLDINGESIMLTGSNGAGKSTILDAIQTILAGADENKLMYNAASSDGRGSGRSIRSYALGEVTEDSGSNEKCEPRQVANTYISLCFQKPNGAYYSFGCAFYARQDRSSIDKYLFLIDGYALSASDFLQDQSVLPFKDFQQRLASMPGKATVSATSTEFRDQACVMMSAMGAHAAISPDVLFRTISQGLRFQPQKNVTEFIRNHILPSKNIDVVRIENDYRQYKDILKDIQNAKDRLVRFNAIIKHFDAYKSHSIKSVACEWASREAQVCKADLRLESLEEQRDTTVTEQRHEDTQCAELEDKLTKLASTRDQALTDKNDSDLAAKIALYRERLDRVNTDIKPLTTILNECRRSLSAIEAIPLSNGIDAANRTELQTVINDIQACTAFAKEDVFNTWPQSKATLKHTFAAVEKLATPLTSLTQRVSDLDRKNSEYQSTIQYLTDVHKTLKAGQASLKPQTQAVIQLLKAHDIQASPVCDMAEISYGEWQEGVERFLGVWNREALLIVNPDGEPVDTPTLERALAIYRREKNTNPRLRAVKLLNPGKIRAPKNTPKSGTAAALIESDNVVVRNYLQGLLYDVELVNTEGELRQCHRGITKDGMTAANGTISGGNTIEFILFGQAARQSQAEKLHQDLVNTLQEHTKVKDLLGPLKDISNELSRHKTELLKQQDQTIASFSTLQQLKKDAQHFQDLIKELEADDSFAALERRFIAADKACTECRSAMATAQQRRGELRMQLQEIERSIPPLKDEIGKAATARATIESQPFFDQQASSAMFEQLAEKYNEDFDTIQNDAFAKARNQERKATEAKENANLELSELVHRHDLEDKTELVALPPLDALSRCREYADAIEKSEIAVHEHIAAETREMMIQHFRSEIASKLKDNMTGLQGTFDTLNSALTHLHFNNTRFKFTSQLVEIDTLKDVYAYVTLPDESHIPGGLFDDAQDHPGLTIIEEVITDGRLHEIADYRNFFSFDIQTIDTETGAKRRFSDLLKTGSGGEQQSPFYVALGASFMNAYKLRKQGDSGVIGGASLAIFDEAMSKMDSVNTAAALQFFQSLGLQIILAAPPEASVKIAPHIDRTITVIRANSQVFLDNHRHTDAAKLLLESDNPIIHPELANTFMAAVEQEFGR</sequence>
<reference evidence="2 3" key="1">
    <citation type="submission" date="2015-12" db="EMBL/GenBank/DDBJ databases">
        <authorList>
            <person name="Shamseldin A."/>
            <person name="Moawad H."/>
            <person name="Abd El-Rahim W.M."/>
            <person name="Sadowsky M.J."/>
        </authorList>
    </citation>
    <scope>NUCLEOTIDE SEQUENCE [LARGE SCALE GENOMIC DNA]</scope>
    <source>
        <strain evidence="2 3">SM2</strain>
    </source>
</reference>
<dbReference type="EMBL" id="CP014544">
    <property type="protein sequence ID" value="AMO68671.1"/>
    <property type="molecule type" value="Genomic_DNA"/>
</dbReference>
<dbReference type="PANTHER" id="PTHR32182">
    <property type="entry name" value="DNA REPLICATION AND REPAIR PROTEIN RECF"/>
    <property type="match status" value="1"/>
</dbReference>
<feature type="coiled-coil region" evidence="1">
    <location>
        <begin position="674"/>
        <end position="722"/>
    </location>
</feature>
<dbReference type="KEGG" id="zal:AZF00_10350"/>
<dbReference type="RefSeq" id="WP_008249728.1">
    <property type="nucleotide sequence ID" value="NZ_CP014544.1"/>
</dbReference>
<evidence type="ECO:0000256" key="1">
    <source>
        <dbReference type="SAM" id="Coils"/>
    </source>
</evidence>
<evidence type="ECO:0008006" key="4">
    <source>
        <dbReference type="Google" id="ProtNLM"/>
    </source>
</evidence>
<dbReference type="Pfam" id="PF13555">
    <property type="entry name" value="AAA_29"/>
    <property type="match status" value="1"/>
</dbReference>
<dbReference type="SUPFAM" id="SSF52540">
    <property type="entry name" value="P-loop containing nucleoside triphosphate hydrolases"/>
    <property type="match status" value="1"/>
</dbReference>
<dbReference type="STRING" id="1470434.AZF00_10350"/>
<protein>
    <recommendedName>
        <fullName evidence="4">Chromosome partition protein Smc</fullName>
    </recommendedName>
</protein>
<dbReference type="PANTHER" id="PTHR32182:SF0">
    <property type="entry name" value="DNA REPLICATION AND REPAIR PROTEIN RECF"/>
    <property type="match status" value="1"/>
</dbReference>
<keyword evidence="1" id="KW-0175">Coiled coil</keyword>
<dbReference type="Gene3D" id="3.40.50.300">
    <property type="entry name" value="P-loop containing nucleotide triphosphate hydrolases"/>
    <property type="match status" value="1"/>
</dbReference>
<proteinExistence type="predicted"/>
<dbReference type="Pfam" id="PF13558">
    <property type="entry name" value="SbcC_Walker_B"/>
    <property type="match status" value="1"/>
</dbReference>
<dbReference type="GO" id="GO:0006302">
    <property type="term" value="P:double-strand break repair"/>
    <property type="evidence" value="ECO:0007669"/>
    <property type="project" value="TreeGrafter"/>
</dbReference>
<gene>
    <name evidence="2" type="ORF">AZF00_10350</name>
</gene>
<evidence type="ECO:0000313" key="2">
    <source>
        <dbReference type="EMBL" id="AMO68671.1"/>
    </source>
</evidence>
<dbReference type="GO" id="GO:0000731">
    <property type="term" value="P:DNA synthesis involved in DNA repair"/>
    <property type="evidence" value="ECO:0007669"/>
    <property type="project" value="TreeGrafter"/>
</dbReference>
<dbReference type="Proteomes" id="UP000074119">
    <property type="component" value="Chromosome"/>
</dbReference>
<dbReference type="AlphaFoldDB" id="A0A127M643"/>